<dbReference type="RefSeq" id="WP_371708695.1">
    <property type="nucleotide sequence ID" value="NZ_JBGOOL010000153.1"/>
</dbReference>
<organism evidence="1 2">
    <name type="scientific">Vibrio atlanticus</name>
    <dbReference type="NCBI Taxonomy" id="693153"/>
    <lineage>
        <taxon>Bacteria</taxon>
        <taxon>Pseudomonadati</taxon>
        <taxon>Pseudomonadota</taxon>
        <taxon>Gammaproteobacteria</taxon>
        <taxon>Vibrionales</taxon>
        <taxon>Vibrionaceae</taxon>
        <taxon>Vibrio</taxon>
    </lineage>
</organism>
<reference evidence="1 2" key="1">
    <citation type="submission" date="2024-06" db="EMBL/GenBank/DDBJ databases">
        <authorList>
            <person name="Steensen K."/>
            <person name="Seneca J."/>
            <person name="Bartlau N."/>
            <person name="Yu A.X."/>
            <person name="Polz M.F."/>
        </authorList>
    </citation>
    <scope>NUCLEOTIDE SEQUENCE [LARGE SCALE GENOMIC DNA]</scope>
    <source>
        <strain evidence="1 2">1F9</strain>
    </source>
</reference>
<evidence type="ECO:0000313" key="2">
    <source>
        <dbReference type="Proteomes" id="UP001569175"/>
    </source>
</evidence>
<dbReference type="EMBL" id="JBGOOL010000153">
    <property type="protein sequence ID" value="MEZ8056226.1"/>
    <property type="molecule type" value="Genomic_DNA"/>
</dbReference>
<name>A0ABV4KX84_9VIBR</name>
<evidence type="ECO:0000313" key="1">
    <source>
        <dbReference type="EMBL" id="MEZ8056226.1"/>
    </source>
</evidence>
<sequence>MGKVALDDELFIEYFRFKNGKTTDHSLVCNLLSHLKLPFVQSSCQAYRCHQALKGLEGDEGQIISPALLSAFLSGGIQTKTIEELGKMSRYHLVLTADDNRNSYPYLNINERNIELNYSKTCLKGEPRSEITNHLESLCTDATKITICDNYFFAQKWGDGGITTENFFDEILPKKDLVIEFVSKSKSVKKHKPLVTAKQTSWNVTQYNGACYSTQNHDRYLIIEKPNQKIEVMLSSGFIYLWKPEKEITCIFREI</sequence>
<gene>
    <name evidence="1" type="ORF">ACED57_24365</name>
</gene>
<proteinExistence type="predicted"/>
<keyword evidence="2" id="KW-1185">Reference proteome</keyword>
<comment type="caution">
    <text evidence="1">The sequence shown here is derived from an EMBL/GenBank/DDBJ whole genome shotgun (WGS) entry which is preliminary data.</text>
</comment>
<accession>A0ABV4KX84</accession>
<protein>
    <submittedName>
        <fullName evidence="1">Uncharacterized protein</fullName>
    </submittedName>
</protein>
<dbReference type="Proteomes" id="UP001569175">
    <property type="component" value="Unassembled WGS sequence"/>
</dbReference>